<proteinExistence type="predicted"/>
<dbReference type="AlphaFoldDB" id="A0A3B3CT62"/>
<dbReference type="OMA" id="INTSCQR"/>
<keyword evidence="3" id="KW-1185">Reference proteome</keyword>
<dbReference type="InterPro" id="IPR009079">
    <property type="entry name" value="4_helix_cytokine-like_core"/>
</dbReference>
<keyword evidence="1" id="KW-0732">Signal</keyword>
<feature type="signal peptide" evidence="1">
    <location>
        <begin position="1"/>
        <end position="21"/>
    </location>
</feature>
<sequence length="160" mass="17609">MSSRSAALLLLILVGTGTASALNYISANISNAHKNVAHHLVSEAASRRFNKTLDIYTRIFSVILDDTAAPVILSSLSEKAKEVVKTSLRYLQRKMLGLKKNLKGHGSHRTDEPDELDSIQVDDVTNQKKALAEYKEVYQAANVCYHHGYMRAADSAHSAK</sequence>
<dbReference type="PaxDb" id="30732-ENSOMEP00000020304"/>
<dbReference type="Gene3D" id="1.20.1250.10">
    <property type="match status" value="1"/>
</dbReference>
<reference evidence="2" key="2">
    <citation type="submission" date="2025-09" db="UniProtKB">
        <authorList>
            <consortium name="Ensembl"/>
        </authorList>
    </citation>
    <scope>IDENTIFICATION</scope>
</reference>
<organism evidence="2 3">
    <name type="scientific">Oryzias melastigma</name>
    <name type="common">Marine medaka</name>
    <dbReference type="NCBI Taxonomy" id="30732"/>
    <lineage>
        <taxon>Eukaryota</taxon>
        <taxon>Metazoa</taxon>
        <taxon>Chordata</taxon>
        <taxon>Craniata</taxon>
        <taxon>Vertebrata</taxon>
        <taxon>Euteleostomi</taxon>
        <taxon>Actinopterygii</taxon>
        <taxon>Neopterygii</taxon>
        <taxon>Teleostei</taxon>
        <taxon>Neoteleostei</taxon>
        <taxon>Acanthomorphata</taxon>
        <taxon>Ovalentaria</taxon>
        <taxon>Atherinomorphae</taxon>
        <taxon>Beloniformes</taxon>
        <taxon>Adrianichthyidae</taxon>
        <taxon>Oryziinae</taxon>
        <taxon>Oryzias</taxon>
    </lineage>
</organism>
<protein>
    <submittedName>
        <fullName evidence="2">Uncharacterized protein</fullName>
    </submittedName>
</protein>
<evidence type="ECO:0000256" key="1">
    <source>
        <dbReference type="SAM" id="SignalP"/>
    </source>
</evidence>
<name>A0A3B3CT62_ORYME</name>
<feature type="chain" id="PRO_5017238444" evidence="1">
    <location>
        <begin position="22"/>
        <end position="160"/>
    </location>
</feature>
<evidence type="ECO:0000313" key="3">
    <source>
        <dbReference type="Proteomes" id="UP000261560"/>
    </source>
</evidence>
<dbReference type="GeneTree" id="ENSGT00940000176985"/>
<evidence type="ECO:0000313" key="2">
    <source>
        <dbReference type="Ensembl" id="ENSOMEP00000020304.1"/>
    </source>
</evidence>
<reference evidence="2" key="1">
    <citation type="submission" date="2025-08" db="UniProtKB">
        <authorList>
            <consortium name="Ensembl"/>
        </authorList>
    </citation>
    <scope>IDENTIFICATION</scope>
</reference>
<accession>A0A3B3CT62</accession>
<dbReference type="Proteomes" id="UP000261560">
    <property type="component" value="Unplaced"/>
</dbReference>
<dbReference type="SUPFAM" id="SSF47266">
    <property type="entry name" value="4-helical cytokines"/>
    <property type="match status" value="1"/>
</dbReference>
<dbReference type="Ensembl" id="ENSOMET00000036043.1">
    <property type="protein sequence ID" value="ENSOMEP00000020304.1"/>
    <property type="gene ID" value="ENSOMEG00000022149.1"/>
</dbReference>